<gene>
    <name evidence="1" type="ORF">L6452_42753</name>
</gene>
<dbReference type="Proteomes" id="UP001055879">
    <property type="component" value="Linkage Group LG17"/>
</dbReference>
<comment type="caution">
    <text evidence="1">The sequence shown here is derived from an EMBL/GenBank/DDBJ whole genome shotgun (WGS) entry which is preliminary data.</text>
</comment>
<name>A0ACB8XJ35_ARCLA</name>
<keyword evidence="2" id="KW-1185">Reference proteome</keyword>
<protein>
    <submittedName>
        <fullName evidence="1">Uncharacterized protein</fullName>
    </submittedName>
</protein>
<reference evidence="2" key="1">
    <citation type="journal article" date="2022" name="Mol. Ecol. Resour.">
        <title>The genomes of chicory, endive, great burdock and yacon provide insights into Asteraceae palaeo-polyploidization history and plant inulin production.</title>
        <authorList>
            <person name="Fan W."/>
            <person name="Wang S."/>
            <person name="Wang H."/>
            <person name="Wang A."/>
            <person name="Jiang F."/>
            <person name="Liu H."/>
            <person name="Zhao H."/>
            <person name="Xu D."/>
            <person name="Zhang Y."/>
        </authorList>
    </citation>
    <scope>NUCLEOTIDE SEQUENCE [LARGE SCALE GENOMIC DNA]</scope>
    <source>
        <strain evidence="2">cv. Niubang</strain>
    </source>
</reference>
<proteinExistence type="predicted"/>
<organism evidence="1 2">
    <name type="scientific">Arctium lappa</name>
    <name type="common">Greater burdock</name>
    <name type="synonym">Lappa major</name>
    <dbReference type="NCBI Taxonomy" id="4217"/>
    <lineage>
        <taxon>Eukaryota</taxon>
        <taxon>Viridiplantae</taxon>
        <taxon>Streptophyta</taxon>
        <taxon>Embryophyta</taxon>
        <taxon>Tracheophyta</taxon>
        <taxon>Spermatophyta</taxon>
        <taxon>Magnoliopsida</taxon>
        <taxon>eudicotyledons</taxon>
        <taxon>Gunneridae</taxon>
        <taxon>Pentapetalae</taxon>
        <taxon>asterids</taxon>
        <taxon>campanulids</taxon>
        <taxon>Asterales</taxon>
        <taxon>Asteraceae</taxon>
        <taxon>Carduoideae</taxon>
        <taxon>Cardueae</taxon>
        <taxon>Arctiinae</taxon>
        <taxon>Arctium</taxon>
    </lineage>
</organism>
<reference evidence="1 2" key="2">
    <citation type="journal article" date="2022" name="Mol. Ecol. Resour.">
        <title>The genomes of chicory, endive, great burdock and yacon provide insights into Asteraceae paleo-polyploidization history and plant inulin production.</title>
        <authorList>
            <person name="Fan W."/>
            <person name="Wang S."/>
            <person name="Wang H."/>
            <person name="Wang A."/>
            <person name="Jiang F."/>
            <person name="Liu H."/>
            <person name="Zhao H."/>
            <person name="Xu D."/>
            <person name="Zhang Y."/>
        </authorList>
    </citation>
    <scope>NUCLEOTIDE SEQUENCE [LARGE SCALE GENOMIC DNA]</scope>
    <source>
        <strain evidence="2">cv. Niubang</strain>
    </source>
</reference>
<evidence type="ECO:0000313" key="2">
    <source>
        <dbReference type="Proteomes" id="UP001055879"/>
    </source>
</evidence>
<evidence type="ECO:0000313" key="1">
    <source>
        <dbReference type="EMBL" id="KAI3667684.1"/>
    </source>
</evidence>
<dbReference type="EMBL" id="CM042063">
    <property type="protein sequence ID" value="KAI3667684.1"/>
    <property type="molecule type" value="Genomic_DNA"/>
</dbReference>
<sequence length="145" mass="15782">MQNPRWRRRQCMKVHGGFMSSNPLLTLSRDNGVSPLLLSFSRIGVGKWETCFFGGGFSTSTASSELFDGIDVEDDKIGGCQAIDIDDSILTLFRCKQNPPKMRSPAIAGVLHQANDLSSCKILFSLDPSSLRPPSKSPVSRTSGC</sequence>
<accession>A0ACB8XJ35</accession>